<reference evidence="2" key="1">
    <citation type="journal article" date="2015" name="Proc. Natl. Acad. Sci. U.S.A.">
        <title>Networks of energetic and metabolic interactions define dynamics in microbial communities.</title>
        <authorList>
            <person name="Embree M."/>
            <person name="Liu J.K."/>
            <person name="Al-Bassam M.M."/>
            <person name="Zengler K."/>
        </authorList>
    </citation>
    <scope>NUCLEOTIDE SEQUENCE</scope>
</reference>
<dbReference type="Gene3D" id="2.40.10.220">
    <property type="entry name" value="predicted glycosyltransferase like domains"/>
    <property type="match status" value="1"/>
</dbReference>
<proteinExistence type="predicted"/>
<protein>
    <recommendedName>
        <fullName evidence="1">PilZ domain-containing protein</fullName>
    </recommendedName>
</protein>
<feature type="domain" description="PilZ" evidence="1">
    <location>
        <begin position="17"/>
        <end position="114"/>
    </location>
</feature>
<name>A0A0W8G4Q0_9ZZZZ</name>
<dbReference type="Pfam" id="PF07238">
    <property type="entry name" value="PilZ"/>
    <property type="match status" value="1"/>
</dbReference>
<evidence type="ECO:0000313" key="2">
    <source>
        <dbReference type="EMBL" id="KUG28106.1"/>
    </source>
</evidence>
<comment type="caution">
    <text evidence="2">The sequence shown here is derived from an EMBL/GenBank/DDBJ whole genome shotgun (WGS) entry which is preliminary data.</text>
</comment>
<gene>
    <name evidence="2" type="ORF">ASZ90_002032</name>
</gene>
<dbReference type="EMBL" id="LNQE01000258">
    <property type="protein sequence ID" value="KUG28106.1"/>
    <property type="molecule type" value="Genomic_DNA"/>
</dbReference>
<evidence type="ECO:0000259" key="1">
    <source>
        <dbReference type="Pfam" id="PF07238"/>
    </source>
</evidence>
<dbReference type="GO" id="GO:0035438">
    <property type="term" value="F:cyclic-di-GMP binding"/>
    <property type="evidence" value="ECO:0007669"/>
    <property type="project" value="InterPro"/>
</dbReference>
<sequence length="161" mass="17771">MIFDSLFNKAEKTEAKDRRRAYRVHIKDLQVVVHGQSATFSFTAKDVSALGVGVLTNAKAFKPGILIRLDIKQGGKILATGLTAKVVRAGSGVVGCQFQDMTKVQETILHTLVLEEQKRQAARRKPGDAAPVDPGNMEGSLTFVDPWTEARKKKGFFRWKS</sequence>
<dbReference type="SUPFAM" id="SSF141371">
    <property type="entry name" value="PilZ domain-like"/>
    <property type="match status" value="1"/>
</dbReference>
<accession>A0A0W8G4Q0</accession>
<dbReference type="InterPro" id="IPR009875">
    <property type="entry name" value="PilZ_domain"/>
</dbReference>
<dbReference type="AlphaFoldDB" id="A0A0W8G4Q0"/>
<organism evidence="2">
    <name type="scientific">hydrocarbon metagenome</name>
    <dbReference type="NCBI Taxonomy" id="938273"/>
    <lineage>
        <taxon>unclassified sequences</taxon>
        <taxon>metagenomes</taxon>
        <taxon>ecological metagenomes</taxon>
    </lineage>
</organism>